<protein>
    <submittedName>
        <fullName evidence="1">Uncharacterized protein</fullName>
    </submittedName>
</protein>
<evidence type="ECO:0000313" key="2">
    <source>
        <dbReference type="Proteomes" id="UP000268014"/>
    </source>
</evidence>
<gene>
    <name evidence="1" type="ORF">HPLM_LOCUS21221</name>
</gene>
<keyword evidence="2" id="KW-1185">Reference proteome</keyword>
<reference evidence="1 2" key="1">
    <citation type="submission" date="2018-11" db="EMBL/GenBank/DDBJ databases">
        <authorList>
            <consortium name="Pathogen Informatics"/>
        </authorList>
    </citation>
    <scope>NUCLEOTIDE SEQUENCE [LARGE SCALE GENOMIC DNA]</scope>
    <source>
        <strain evidence="1 2">MHpl1</strain>
    </source>
</reference>
<dbReference type="Proteomes" id="UP000268014">
    <property type="component" value="Unassembled WGS sequence"/>
</dbReference>
<proteinExistence type="predicted"/>
<dbReference type="AlphaFoldDB" id="A0A3P7ZW78"/>
<name>A0A3P7ZW78_HAEPC</name>
<dbReference type="EMBL" id="UZAF01023121">
    <property type="protein sequence ID" value="VDO88577.1"/>
    <property type="molecule type" value="Genomic_DNA"/>
</dbReference>
<evidence type="ECO:0000313" key="1">
    <source>
        <dbReference type="EMBL" id="VDO88577.1"/>
    </source>
</evidence>
<organism evidence="1 2">
    <name type="scientific">Haemonchus placei</name>
    <name type="common">Barber's pole worm</name>
    <dbReference type="NCBI Taxonomy" id="6290"/>
    <lineage>
        <taxon>Eukaryota</taxon>
        <taxon>Metazoa</taxon>
        <taxon>Ecdysozoa</taxon>
        <taxon>Nematoda</taxon>
        <taxon>Chromadorea</taxon>
        <taxon>Rhabditida</taxon>
        <taxon>Rhabditina</taxon>
        <taxon>Rhabditomorpha</taxon>
        <taxon>Strongyloidea</taxon>
        <taxon>Trichostrongylidae</taxon>
        <taxon>Haemonchus</taxon>
    </lineage>
</organism>
<accession>A0A3P7ZW78</accession>
<sequence>MQSIARFTTHKPILDVSKKSFGVCPSSEFSSTVTHWVKIEAAKLSF</sequence>